<dbReference type="SUPFAM" id="SSF52540">
    <property type="entry name" value="P-loop containing nucleoside triphosphate hydrolases"/>
    <property type="match status" value="5"/>
</dbReference>
<dbReference type="Pfam" id="PF00685">
    <property type="entry name" value="Sulfotransfer_1"/>
    <property type="match status" value="4"/>
</dbReference>
<sequence length="966" mass="112387">DLPSSVRRIADFLQKPLSDDIIDRIAEQCTFKEMMRYPKTFKITEGDDEIGQILRKGVVGDWKNNFTPEMNGRFELKRNASKAIYGMNFPARDTNDPAKLEQFLSNFQTKSDDVFVVSYPKSGTTWTQEIVWQIHNEGKVSKENIGRRVPFLEFPTVEYTTKPDFESLPSPRLIKSHLTADTIPKGSDKSSPCKYIYVYRNPKDVSVSFFFYLKGMAGVETNKENAFSGPWEFFVDLFIEGDVPYSKWNDHVLSWWKHREDPNVLFLKYEDMLKDLPSHVRRIADFLQKPLSDEIIDRIAEQCTFKEMMRYPKTFKITEGDDEIGLILRKGVVGDWKNYFTPEMNERFEKEDLPSHVRRIADFLQKPLSDEIIDRIAEQCTFKGMMGNPKTFKITEGDDEIGLILRKGVTRKGNWRSLCHYRIKGMNFPARDTNDPAKLEQFLSNFQTKSDDVFVVSYPKSGTTWTQEIVWQIHNEGKVSKEGIGRRVPYLEFATVTHNDTKKPDFQALSSPRLIKSHLTADIIPKGSDKSSRCQYIYVSRNPKDVCVSMFFYLKSMAGVETITENAYNGPWEFFWNDHVLSWWKHKEDPNVLFLKYEEMQKDLRSHVHRIADFLQKPLSDEIIDRIAEQCTFKGMMRNPKPFKITEENDEIGLMLRKVMASTAYTVLQTRNGNWRSDPHYRIKGLNIPTLITSHPAKLEQYLTNFQTKSDDVFVVSYLKSGTTWTQEIVWQIHNEGKVSKENIGRRVPFLEFATVEITTKPDFESLPSPRLIKSHLTADAIPKGSDESSRCKYIYVSRNPKDVSVSMFFFLKSMAEADTIKENAYNGPWEFFLACTLLLAMFSTLSTVPYSKWNDHVLSWWKHREDPNVLFLKYEEMQKDRRFPLQKPLSDDIIDRIAEQCTFKGMMRNPKTFKVTEGDDEIGLILRKGVVGDWRNYFTPEMNERFEKEVLAKLKGSGLDYGLII</sequence>
<name>A0AAD9QFK6_ACRCE</name>
<dbReference type="AlphaFoldDB" id="A0AAD9QFK6"/>
<keyword evidence="5" id="KW-1185">Reference proteome</keyword>
<evidence type="ECO:0000256" key="1">
    <source>
        <dbReference type="ARBA" id="ARBA00005771"/>
    </source>
</evidence>
<dbReference type="PANTHER" id="PTHR11783">
    <property type="entry name" value="SULFOTRANSFERASE SULT"/>
    <property type="match status" value="1"/>
</dbReference>
<accession>A0AAD9QFK6</accession>
<dbReference type="Gene3D" id="3.40.50.300">
    <property type="entry name" value="P-loop containing nucleotide triphosphate hydrolases"/>
    <property type="match status" value="5"/>
</dbReference>
<dbReference type="Proteomes" id="UP001249851">
    <property type="component" value="Unassembled WGS sequence"/>
</dbReference>
<reference evidence="4" key="2">
    <citation type="journal article" date="2023" name="Science">
        <title>Genomic signatures of disease resistance in endangered staghorn corals.</title>
        <authorList>
            <person name="Vollmer S.V."/>
            <person name="Selwyn J.D."/>
            <person name="Despard B.A."/>
            <person name="Roesel C.L."/>
        </authorList>
    </citation>
    <scope>NUCLEOTIDE SEQUENCE</scope>
    <source>
        <strain evidence="4">K2</strain>
    </source>
</reference>
<feature type="domain" description="Sulfotransferase" evidence="3">
    <location>
        <begin position="1"/>
        <end position="75"/>
    </location>
</feature>
<feature type="domain" description="Sulfotransferase" evidence="3">
    <location>
        <begin position="451"/>
        <end position="643"/>
    </location>
</feature>
<protein>
    <submittedName>
        <fullName evidence="4">Amine sulfotransferase</fullName>
    </submittedName>
</protein>
<proteinExistence type="inferred from homology"/>
<comment type="similarity">
    <text evidence="1">Belongs to the sulfotransferase 1 family.</text>
</comment>
<feature type="domain" description="Sulfotransferase" evidence="3">
    <location>
        <begin position="711"/>
        <end position="959"/>
    </location>
</feature>
<keyword evidence="2" id="KW-0808">Transferase</keyword>
<evidence type="ECO:0000313" key="5">
    <source>
        <dbReference type="Proteomes" id="UP001249851"/>
    </source>
</evidence>
<feature type="domain" description="Sulfotransferase" evidence="3">
    <location>
        <begin position="112"/>
        <end position="350"/>
    </location>
</feature>
<evidence type="ECO:0000256" key="2">
    <source>
        <dbReference type="ARBA" id="ARBA00022679"/>
    </source>
</evidence>
<dbReference type="GO" id="GO:0008146">
    <property type="term" value="F:sulfotransferase activity"/>
    <property type="evidence" value="ECO:0007669"/>
    <property type="project" value="InterPro"/>
</dbReference>
<reference evidence="4" key="1">
    <citation type="journal article" date="2023" name="G3 (Bethesda)">
        <title>Whole genome assembly and annotation of the endangered Caribbean coral Acropora cervicornis.</title>
        <authorList>
            <person name="Selwyn J.D."/>
            <person name="Vollmer S.V."/>
        </authorList>
    </citation>
    <scope>NUCLEOTIDE SEQUENCE</scope>
    <source>
        <strain evidence="4">K2</strain>
    </source>
</reference>
<feature type="non-terminal residue" evidence="4">
    <location>
        <position position="1"/>
    </location>
</feature>
<dbReference type="EMBL" id="JARQWQ010000038">
    <property type="protein sequence ID" value="KAK2559975.1"/>
    <property type="molecule type" value="Genomic_DNA"/>
</dbReference>
<evidence type="ECO:0000259" key="3">
    <source>
        <dbReference type="Pfam" id="PF00685"/>
    </source>
</evidence>
<evidence type="ECO:0000313" key="4">
    <source>
        <dbReference type="EMBL" id="KAK2559975.1"/>
    </source>
</evidence>
<comment type="caution">
    <text evidence="4">The sequence shown here is derived from an EMBL/GenBank/DDBJ whole genome shotgun (WGS) entry which is preliminary data.</text>
</comment>
<gene>
    <name evidence="4" type="ORF">P5673_017558</name>
</gene>
<organism evidence="4 5">
    <name type="scientific">Acropora cervicornis</name>
    <name type="common">Staghorn coral</name>
    <dbReference type="NCBI Taxonomy" id="6130"/>
    <lineage>
        <taxon>Eukaryota</taxon>
        <taxon>Metazoa</taxon>
        <taxon>Cnidaria</taxon>
        <taxon>Anthozoa</taxon>
        <taxon>Hexacorallia</taxon>
        <taxon>Scleractinia</taxon>
        <taxon>Astrocoeniina</taxon>
        <taxon>Acroporidae</taxon>
        <taxon>Acropora</taxon>
    </lineage>
</organism>
<dbReference type="InterPro" id="IPR000863">
    <property type="entry name" value="Sulfotransferase_dom"/>
</dbReference>
<dbReference type="InterPro" id="IPR027417">
    <property type="entry name" value="P-loop_NTPase"/>
</dbReference>